<feature type="binding site" evidence="10">
    <location>
        <position position="259"/>
    </location>
    <ligand>
        <name>Zn(2+)</name>
        <dbReference type="ChEBI" id="CHEBI:29105"/>
    </ligand>
</feature>
<dbReference type="STRING" id="768710.DesyoDRAFT_4502"/>
<organism evidence="13 14">
    <name type="scientific">Desulfosporosinus youngiae DSM 17734</name>
    <dbReference type="NCBI Taxonomy" id="768710"/>
    <lineage>
        <taxon>Bacteria</taxon>
        <taxon>Bacillati</taxon>
        <taxon>Bacillota</taxon>
        <taxon>Clostridia</taxon>
        <taxon>Eubacteriales</taxon>
        <taxon>Desulfitobacteriaceae</taxon>
        <taxon>Desulfosporosinus</taxon>
    </lineage>
</organism>
<comment type="similarity">
    <text evidence="10">Belongs to the TRAFAC class YlqF/YawG GTPase family. RsgA subfamily.</text>
</comment>
<dbReference type="PROSITE" id="PS51721">
    <property type="entry name" value="G_CP"/>
    <property type="match status" value="1"/>
</dbReference>
<dbReference type="GO" id="GO:0046872">
    <property type="term" value="F:metal ion binding"/>
    <property type="evidence" value="ECO:0007669"/>
    <property type="project" value="UniProtKB-KW"/>
</dbReference>
<dbReference type="Proteomes" id="UP000005104">
    <property type="component" value="Chromosome"/>
</dbReference>
<feature type="binding site" evidence="10">
    <location>
        <begin position="117"/>
        <end position="120"/>
    </location>
    <ligand>
        <name>GTP</name>
        <dbReference type="ChEBI" id="CHEBI:37565"/>
    </ligand>
</feature>
<dbReference type="Gene3D" id="1.10.40.50">
    <property type="entry name" value="Probable gtpase engc, domain 3"/>
    <property type="match status" value="1"/>
</dbReference>
<dbReference type="HAMAP" id="MF_01820">
    <property type="entry name" value="GTPase_RsgA"/>
    <property type="match status" value="1"/>
</dbReference>
<evidence type="ECO:0000313" key="13">
    <source>
        <dbReference type="EMBL" id="EHQ91456.1"/>
    </source>
</evidence>
<dbReference type="CDD" id="cd01854">
    <property type="entry name" value="YjeQ_EngC"/>
    <property type="match status" value="1"/>
</dbReference>
<proteinExistence type="inferred from homology"/>
<dbReference type="Pfam" id="PF03193">
    <property type="entry name" value="RsgA_GTPase"/>
    <property type="match status" value="1"/>
</dbReference>
<evidence type="ECO:0000256" key="10">
    <source>
        <dbReference type="HAMAP-Rule" id="MF_01820"/>
    </source>
</evidence>
<keyword evidence="3 10" id="KW-0479">Metal-binding</keyword>
<keyword evidence="7 10" id="KW-0862">Zinc</keyword>
<dbReference type="eggNOG" id="COG1162">
    <property type="taxonomic scope" value="Bacteria"/>
</dbReference>
<dbReference type="GO" id="GO:0042274">
    <property type="term" value="P:ribosomal small subunit biogenesis"/>
    <property type="evidence" value="ECO:0007669"/>
    <property type="project" value="UniProtKB-UniRule"/>
</dbReference>
<comment type="subunit">
    <text evidence="10">Monomer. Associates with 30S ribosomal subunit, binds 16S rRNA.</text>
</comment>
<keyword evidence="8 10" id="KW-0694">RNA-binding</keyword>
<dbReference type="AlphaFoldDB" id="H5XYH7"/>
<dbReference type="RefSeq" id="WP_007786400.1">
    <property type="nucleotide sequence ID" value="NZ_CM001441.1"/>
</dbReference>
<evidence type="ECO:0000256" key="2">
    <source>
        <dbReference type="ARBA" id="ARBA00022517"/>
    </source>
</evidence>
<dbReference type="SUPFAM" id="SSF52540">
    <property type="entry name" value="P-loop containing nucleoside triphosphate hydrolases"/>
    <property type="match status" value="1"/>
</dbReference>
<gene>
    <name evidence="10" type="primary">rsgA</name>
    <name evidence="13" type="ORF">DesyoDRAFT_4502</name>
</gene>
<keyword evidence="14" id="KW-1185">Reference proteome</keyword>
<dbReference type="InterPro" id="IPR012340">
    <property type="entry name" value="NA-bd_OB-fold"/>
</dbReference>
<keyword evidence="6 10" id="KW-0378">Hydrolase</keyword>
<dbReference type="PANTHER" id="PTHR32120:SF11">
    <property type="entry name" value="SMALL RIBOSOMAL SUBUNIT BIOGENESIS GTPASE RSGA 1, MITOCHONDRIAL-RELATED"/>
    <property type="match status" value="1"/>
</dbReference>
<evidence type="ECO:0000256" key="6">
    <source>
        <dbReference type="ARBA" id="ARBA00022801"/>
    </source>
</evidence>
<evidence type="ECO:0000256" key="5">
    <source>
        <dbReference type="ARBA" id="ARBA00022741"/>
    </source>
</evidence>
<dbReference type="InterPro" id="IPR027417">
    <property type="entry name" value="P-loop_NTPase"/>
</dbReference>
<feature type="binding site" evidence="10">
    <location>
        <position position="261"/>
    </location>
    <ligand>
        <name>Zn(2+)</name>
        <dbReference type="ChEBI" id="CHEBI:29105"/>
    </ligand>
</feature>
<dbReference type="EC" id="3.6.1.-" evidence="10"/>
<dbReference type="Pfam" id="PF16745">
    <property type="entry name" value="RsgA_N"/>
    <property type="match status" value="1"/>
</dbReference>
<dbReference type="Gene3D" id="3.40.50.300">
    <property type="entry name" value="P-loop containing nucleotide triphosphate hydrolases"/>
    <property type="match status" value="1"/>
</dbReference>
<feature type="domain" description="EngC GTPase" evidence="11">
    <location>
        <begin position="77"/>
        <end position="228"/>
    </location>
</feature>
<reference evidence="13 14" key="1">
    <citation type="submission" date="2011-11" db="EMBL/GenBank/DDBJ databases">
        <title>The Noncontiguous Finished genome of Desulfosporosinus youngiae DSM 17734.</title>
        <authorList>
            <consortium name="US DOE Joint Genome Institute (JGI-PGF)"/>
            <person name="Lucas S."/>
            <person name="Han J."/>
            <person name="Lapidus A."/>
            <person name="Cheng J.-F."/>
            <person name="Goodwin L."/>
            <person name="Pitluck S."/>
            <person name="Peters L."/>
            <person name="Ovchinnikova G."/>
            <person name="Lu M."/>
            <person name="Land M.L."/>
            <person name="Hauser L."/>
            <person name="Pester M."/>
            <person name="Spring S."/>
            <person name="Ollivier B."/>
            <person name="Rattei T."/>
            <person name="Klenk H.-P."/>
            <person name="Wagner M."/>
            <person name="Loy A."/>
            <person name="Woyke T.J."/>
        </authorList>
    </citation>
    <scope>NUCLEOTIDE SEQUENCE [LARGE SCALE GENOMIC DNA]</scope>
    <source>
        <strain evidence="13 14">DSM 17734</strain>
    </source>
</reference>
<evidence type="ECO:0000259" key="11">
    <source>
        <dbReference type="PROSITE" id="PS50936"/>
    </source>
</evidence>
<dbReference type="GO" id="GO:0003924">
    <property type="term" value="F:GTPase activity"/>
    <property type="evidence" value="ECO:0007669"/>
    <property type="project" value="UniProtKB-UniRule"/>
</dbReference>
<comment type="function">
    <text evidence="10">One of several proteins that assist in the late maturation steps of the functional core of the 30S ribosomal subunit. Helps release RbfA from mature subunits. May play a role in the assembly of ribosomal proteins into the subunit. Circularly permuted GTPase that catalyzes slow GTP hydrolysis, GTPase activity is stimulated by the 30S ribosomal subunit.</text>
</comment>
<evidence type="ECO:0000256" key="7">
    <source>
        <dbReference type="ARBA" id="ARBA00022833"/>
    </source>
</evidence>
<feature type="domain" description="CP-type G" evidence="12">
    <location>
        <begin position="68"/>
        <end position="230"/>
    </location>
</feature>
<evidence type="ECO:0000256" key="8">
    <source>
        <dbReference type="ARBA" id="ARBA00022884"/>
    </source>
</evidence>
<evidence type="ECO:0000256" key="4">
    <source>
        <dbReference type="ARBA" id="ARBA00022730"/>
    </source>
</evidence>
<evidence type="ECO:0000256" key="9">
    <source>
        <dbReference type="ARBA" id="ARBA00023134"/>
    </source>
</evidence>
<evidence type="ECO:0000313" key="14">
    <source>
        <dbReference type="Proteomes" id="UP000005104"/>
    </source>
</evidence>
<dbReference type="HOGENOM" id="CLU_033617_2_1_9"/>
<dbReference type="PANTHER" id="PTHR32120">
    <property type="entry name" value="SMALL RIBOSOMAL SUBUNIT BIOGENESIS GTPASE RSGA"/>
    <property type="match status" value="1"/>
</dbReference>
<comment type="cofactor">
    <cofactor evidence="10">
        <name>Zn(2+)</name>
        <dbReference type="ChEBI" id="CHEBI:29105"/>
    </cofactor>
    <text evidence="10">Binds 1 zinc ion per subunit.</text>
</comment>
<dbReference type="GO" id="GO:0019843">
    <property type="term" value="F:rRNA binding"/>
    <property type="evidence" value="ECO:0007669"/>
    <property type="project" value="UniProtKB-KW"/>
</dbReference>
<evidence type="ECO:0000256" key="1">
    <source>
        <dbReference type="ARBA" id="ARBA00022490"/>
    </source>
</evidence>
<sequence>MIDGVLLKGYGGFYYVYAEGRVWECSLRGRFRVKDQEFLPGDQVSILSEEAEGPHLAKATIESVGSRRNALTRPAIANVDQAILVFAMTSPRPDLNLLDRLLIQVIEADIEPILVFTKLDKYRADPLNDGPDHALTDVYRNIGYKVFEVSSETGQGIEEIRAHLANKISVLAGPSGAGKSSLFNALSPGKKLKTGRISHKSKRGRHTTRHVELMVCAGGLVADTPGFSSLYLPEMKRAELTDFFPEFAQRRGLCRFNSCLHDKEPNCAIKAALENGEIYPERYEHYLIFLKEVIEAERKY</sequence>
<keyword evidence="5 10" id="KW-0547">Nucleotide-binding</keyword>
<feature type="binding site" evidence="10">
    <location>
        <position position="254"/>
    </location>
    <ligand>
        <name>Zn(2+)</name>
        <dbReference type="ChEBI" id="CHEBI:29105"/>
    </ligand>
</feature>
<dbReference type="InterPro" id="IPR030378">
    <property type="entry name" value="G_CP_dom"/>
</dbReference>
<name>H5XYH7_9FIRM</name>
<dbReference type="GO" id="GO:0005737">
    <property type="term" value="C:cytoplasm"/>
    <property type="evidence" value="ECO:0007669"/>
    <property type="project" value="UniProtKB-SubCell"/>
</dbReference>
<dbReference type="InterPro" id="IPR010914">
    <property type="entry name" value="RsgA_GTPase_dom"/>
</dbReference>
<dbReference type="NCBIfam" id="TIGR00157">
    <property type="entry name" value="ribosome small subunit-dependent GTPase A"/>
    <property type="match status" value="1"/>
</dbReference>
<dbReference type="Gene3D" id="2.40.50.140">
    <property type="entry name" value="Nucleic acid-binding proteins"/>
    <property type="match status" value="1"/>
</dbReference>
<dbReference type="InterPro" id="IPR004881">
    <property type="entry name" value="Ribosome_biogen_GTPase_RsgA"/>
</dbReference>
<protein>
    <recommendedName>
        <fullName evidence="10">Small ribosomal subunit biogenesis GTPase RsgA</fullName>
        <ecNumber evidence="10">3.6.1.-</ecNumber>
    </recommendedName>
</protein>
<accession>H5XYH7</accession>
<dbReference type="OrthoDB" id="9809485at2"/>
<dbReference type="SUPFAM" id="SSF50249">
    <property type="entry name" value="Nucleic acid-binding proteins"/>
    <property type="match status" value="1"/>
</dbReference>
<feature type="binding site" evidence="10">
    <location>
        <begin position="173"/>
        <end position="181"/>
    </location>
    <ligand>
        <name>GTP</name>
        <dbReference type="ChEBI" id="CHEBI:37565"/>
    </ligand>
</feature>
<dbReference type="GO" id="GO:0005525">
    <property type="term" value="F:GTP binding"/>
    <property type="evidence" value="ECO:0007669"/>
    <property type="project" value="UniProtKB-UniRule"/>
</dbReference>
<feature type="binding site" evidence="10">
    <location>
        <position position="267"/>
    </location>
    <ligand>
        <name>Zn(2+)</name>
        <dbReference type="ChEBI" id="CHEBI:29105"/>
    </ligand>
</feature>
<keyword evidence="2 10" id="KW-0690">Ribosome biogenesis</keyword>
<comment type="subcellular location">
    <subcellularLocation>
        <location evidence="10">Cytoplasm</location>
    </subcellularLocation>
</comment>
<evidence type="ECO:0000259" key="12">
    <source>
        <dbReference type="PROSITE" id="PS51721"/>
    </source>
</evidence>
<keyword evidence="1 10" id="KW-0963">Cytoplasm</keyword>
<evidence type="ECO:0000256" key="3">
    <source>
        <dbReference type="ARBA" id="ARBA00022723"/>
    </source>
</evidence>
<dbReference type="InterPro" id="IPR031944">
    <property type="entry name" value="RsgA_N"/>
</dbReference>
<dbReference type="PROSITE" id="PS50936">
    <property type="entry name" value="ENGC_GTPASE"/>
    <property type="match status" value="1"/>
</dbReference>
<dbReference type="EMBL" id="CM001441">
    <property type="protein sequence ID" value="EHQ91456.1"/>
    <property type="molecule type" value="Genomic_DNA"/>
</dbReference>
<keyword evidence="9 10" id="KW-0342">GTP-binding</keyword>
<keyword evidence="4 10" id="KW-0699">rRNA-binding</keyword>